<dbReference type="AlphaFoldDB" id="A0A059CZJ3"/>
<dbReference type="PROSITE" id="PS50090">
    <property type="entry name" value="MYB_LIKE"/>
    <property type="match status" value="1"/>
</dbReference>
<proteinExistence type="predicted"/>
<protein>
    <submittedName>
        <fullName evidence="6">Uncharacterized protein</fullName>
    </submittedName>
</protein>
<evidence type="ECO:0000256" key="3">
    <source>
        <dbReference type="SAM" id="MobiDB-lite"/>
    </source>
</evidence>
<dbReference type="InterPro" id="IPR017930">
    <property type="entry name" value="Myb_dom"/>
</dbReference>
<evidence type="ECO:0000256" key="1">
    <source>
        <dbReference type="ARBA" id="ARBA00004123"/>
    </source>
</evidence>
<feature type="compositionally biased region" description="Acidic residues" evidence="3">
    <location>
        <begin position="419"/>
        <end position="428"/>
    </location>
</feature>
<feature type="domain" description="HTH myb-type" evidence="5">
    <location>
        <begin position="467"/>
        <end position="517"/>
    </location>
</feature>
<dbReference type="Pfam" id="PF00249">
    <property type="entry name" value="Myb_DNA-binding"/>
    <property type="match status" value="1"/>
</dbReference>
<feature type="domain" description="Myb-like" evidence="4">
    <location>
        <begin position="460"/>
        <end position="515"/>
    </location>
</feature>
<feature type="compositionally biased region" description="Polar residues" evidence="3">
    <location>
        <begin position="392"/>
        <end position="415"/>
    </location>
</feature>
<feature type="region of interest" description="Disordered" evidence="3">
    <location>
        <begin position="376"/>
        <end position="451"/>
    </location>
</feature>
<dbReference type="InParanoid" id="A0A059CZJ3"/>
<dbReference type="PROSITE" id="PS51294">
    <property type="entry name" value="HTH_MYB"/>
    <property type="match status" value="1"/>
</dbReference>
<dbReference type="Gramene" id="KCW83777">
    <property type="protein sequence ID" value="KCW83777"/>
    <property type="gene ID" value="EUGRSUZ_B00647"/>
</dbReference>
<dbReference type="SMART" id="SM00717">
    <property type="entry name" value="SANT"/>
    <property type="match status" value="1"/>
</dbReference>
<comment type="subcellular location">
    <subcellularLocation>
        <location evidence="1">Nucleus</location>
    </subcellularLocation>
</comment>
<dbReference type="EMBL" id="KK198754">
    <property type="protein sequence ID" value="KCW83777.1"/>
    <property type="molecule type" value="Genomic_DNA"/>
</dbReference>
<dbReference type="FunCoup" id="A0A059CZJ3">
    <property type="interactions" value="1253"/>
</dbReference>
<dbReference type="InterPro" id="IPR009057">
    <property type="entry name" value="Homeodomain-like_sf"/>
</dbReference>
<dbReference type="KEGG" id="egr:104421078"/>
<name>A0A059CZJ3_EUCGR</name>
<feature type="region of interest" description="Disordered" evidence="3">
    <location>
        <begin position="237"/>
        <end position="269"/>
    </location>
</feature>
<dbReference type="CDD" id="cd11660">
    <property type="entry name" value="SANT_TRF"/>
    <property type="match status" value="1"/>
</dbReference>
<dbReference type="SMR" id="A0A059CZJ3"/>
<evidence type="ECO:0000259" key="4">
    <source>
        <dbReference type="PROSITE" id="PS50090"/>
    </source>
</evidence>
<dbReference type="OMA" id="NERNNGP"/>
<dbReference type="GO" id="GO:0005634">
    <property type="term" value="C:nucleus"/>
    <property type="evidence" value="ECO:0007669"/>
    <property type="project" value="UniProtKB-SubCell"/>
</dbReference>
<dbReference type="SUPFAM" id="SSF46689">
    <property type="entry name" value="Homeodomain-like"/>
    <property type="match status" value="1"/>
</dbReference>
<evidence type="ECO:0000259" key="5">
    <source>
        <dbReference type="PROSITE" id="PS51294"/>
    </source>
</evidence>
<organism evidence="6">
    <name type="scientific">Eucalyptus grandis</name>
    <name type="common">Flooded gum</name>
    <dbReference type="NCBI Taxonomy" id="71139"/>
    <lineage>
        <taxon>Eukaryota</taxon>
        <taxon>Viridiplantae</taxon>
        <taxon>Streptophyta</taxon>
        <taxon>Embryophyta</taxon>
        <taxon>Tracheophyta</taxon>
        <taxon>Spermatophyta</taxon>
        <taxon>Magnoliopsida</taxon>
        <taxon>eudicotyledons</taxon>
        <taxon>Gunneridae</taxon>
        <taxon>Pentapetalae</taxon>
        <taxon>rosids</taxon>
        <taxon>malvids</taxon>
        <taxon>Myrtales</taxon>
        <taxon>Myrtaceae</taxon>
        <taxon>Myrtoideae</taxon>
        <taxon>Eucalypteae</taxon>
        <taxon>Eucalyptus</taxon>
    </lineage>
</organism>
<keyword evidence="2" id="KW-0539">Nucleus</keyword>
<reference evidence="6" key="1">
    <citation type="submission" date="2013-07" db="EMBL/GenBank/DDBJ databases">
        <title>The genome of Eucalyptus grandis.</title>
        <authorList>
            <person name="Schmutz J."/>
            <person name="Hayes R."/>
            <person name="Myburg A."/>
            <person name="Tuskan G."/>
            <person name="Grattapaglia D."/>
            <person name="Rokhsar D.S."/>
        </authorList>
    </citation>
    <scope>NUCLEOTIDE SEQUENCE</scope>
    <source>
        <tissue evidence="6">Leaf extractions</tissue>
    </source>
</reference>
<dbReference type="Gene3D" id="1.10.246.220">
    <property type="match status" value="1"/>
</dbReference>
<sequence length="517" mass="57650">MEEIDPDISRWILEFLLRQPRLDDGAVKLALAVLPLPDSDLRLKKSVLLRSIQSEVDAASVSEETLDALEAIEEVDRTTAACGGGGIGGGGPPPAVSDAMREAYRAVAVECAARFLHGRVDEGGEYSRAVERIWRGRVRRMEESAVKSGLLSPELLRWGRRVEAAMRDEGEREGVLAMNTRGDAFRSVRAYLGEAWERMGPSFLEVAASRMAEDNPCRELVVVVANGRAESRACERDDLPDVRASAGPNSERPAVRIEDDGEMPETSKPDEGLIKRKQLARRRRSKVGVKIIDDNRETERDVASRCGFDTVPSPDVNRVQEALKSSSVELRAAVADPLPDAIRLADSLVRNAAGSPMNFECAEAQIREDVNASDAYADQNVGPVPGGEENHVNQSTSHQNKQCKPSLFERNSSARTYEWDDTIDDSPEEPSGSDRVVLPSPRRSTVSPLRKPLTRSLKVSGRRKAKRWSLEEEETLRNGVQRFGKGNWKLILHCYRHIFEERTEVDLKDKWRNMNRY</sequence>
<evidence type="ECO:0000313" key="6">
    <source>
        <dbReference type="EMBL" id="KCW83777.1"/>
    </source>
</evidence>
<gene>
    <name evidence="6" type="ORF">EUGRSUZ_B00647</name>
</gene>
<accession>A0A059CZJ3</accession>
<dbReference type="PANTHER" id="PTHR46993:SF6">
    <property type="entry name" value="MYB TRANSCRIPTION FACTOR"/>
    <property type="match status" value="1"/>
</dbReference>
<dbReference type="InterPro" id="IPR001005">
    <property type="entry name" value="SANT/Myb"/>
</dbReference>
<dbReference type="PANTHER" id="PTHR46993">
    <property type="entry name" value="MYB TRANSCRIPTION FACTOR"/>
    <property type="match status" value="1"/>
</dbReference>
<evidence type="ECO:0000256" key="2">
    <source>
        <dbReference type="ARBA" id="ARBA00023242"/>
    </source>
</evidence>
<dbReference type="OrthoDB" id="608866at2759"/>